<name>A0A550C3N4_9AGAR</name>
<protein>
    <submittedName>
        <fullName evidence="2">Uncharacterized protein</fullName>
    </submittedName>
</protein>
<evidence type="ECO:0000256" key="1">
    <source>
        <dbReference type="SAM" id="MobiDB-lite"/>
    </source>
</evidence>
<feature type="compositionally biased region" description="Basic and acidic residues" evidence="1">
    <location>
        <begin position="136"/>
        <end position="146"/>
    </location>
</feature>
<feature type="compositionally biased region" description="Acidic residues" evidence="1">
    <location>
        <begin position="767"/>
        <end position="800"/>
    </location>
</feature>
<evidence type="ECO:0000313" key="3">
    <source>
        <dbReference type="Proteomes" id="UP000320762"/>
    </source>
</evidence>
<sequence>MAAATMDSFDAQMVDFSADNDIQMNLSEPWMSDMPMDADDDLAVVHRDTTSQEIEMSDHIQDTEEFEMLDGEGQGEDAELRDVEFEDASQAIAAELFAPEPAELEMSPPSQPSQTDPSHLAAPANETFSSIPTSHTQEDHSLRSDDPALAFTTASAQHPTHYEAHESSTGPSHDGSDPSADSSRAEQVEPSAEYSNAEEHSQQPEAPAVKSSDATDNATAYEPTEHLSEPSVVDEHRSELELHATATQEDDGGEAAFAAEPIDKPAADGDYRPTVLLSTPDLEYPHIYLFNAPTEASSEPVLLGTHPPTLYWSSLSDLFNELRQQEFVKRLPDIDIAELAIEAYDIRLTIAENDPATSSCSLHDFDMIHSNEGLPGYLRLRLTAPVPFIERFSRLKAKFEASLHQVDSFSGATEEGYADPSAAEEHADYEPEDTEQQEQPEASQEIPVTGSADVHDTGVTEEASYTDATPVPGNAAPFEDASVPAEASAMSDSLSQLSRPTLDADEVHGTADALATAETDNQATEFVEHADPYEEGDEGIEEQTYDDSVDQAEGATVDDGATIDFTVDEQQDELEYGQDLYDEGAYDEKLYGSEHVTQEASHGVPDVARLPENRAGNDGITGAEATPTADRQQNDAVVLDHYDEDSHATGDQDDTQLPPLPEDDGEDFDSELTAEGSTYQDPIVLHEPEAESSEGGTGVEGEEYYEEGEVEEGSYEAYDEAEGEGDYPEAEYAQGVEGHAAGGQVAEAVPEQAAEGDAAHQQPSQNEEVEASGEAQEEGQEGSEGDHDAEGEDDDGEDGDGTFGLAEYDEADTTLEEHDVTLDEHDVTLDEHDVTLDEHDPALDIGEQLEVASNLSSTTLSSTSPVPKMLKSSIPKSSSKRSLREVDGDEDGEGASGGLDLSPGAKRARVEA</sequence>
<feature type="compositionally biased region" description="Low complexity" evidence="1">
    <location>
        <begin position="744"/>
        <end position="755"/>
    </location>
</feature>
<feature type="region of interest" description="Disordered" evidence="1">
    <location>
        <begin position="67"/>
        <end position="236"/>
    </location>
</feature>
<keyword evidence="3" id="KW-1185">Reference proteome</keyword>
<feature type="region of interest" description="Disordered" evidence="1">
    <location>
        <begin position="597"/>
        <end position="912"/>
    </location>
</feature>
<proteinExistence type="predicted"/>
<comment type="caution">
    <text evidence="2">The sequence shown here is derived from an EMBL/GenBank/DDBJ whole genome shotgun (WGS) entry which is preliminary data.</text>
</comment>
<reference evidence="2 3" key="1">
    <citation type="journal article" date="2019" name="New Phytol.">
        <title>Comparative genomics reveals unique wood-decay strategies and fruiting body development in the Schizophyllaceae.</title>
        <authorList>
            <person name="Almasi E."/>
            <person name="Sahu N."/>
            <person name="Krizsan K."/>
            <person name="Balint B."/>
            <person name="Kovacs G.M."/>
            <person name="Kiss B."/>
            <person name="Cseklye J."/>
            <person name="Drula E."/>
            <person name="Henrissat B."/>
            <person name="Nagy I."/>
            <person name="Chovatia M."/>
            <person name="Adam C."/>
            <person name="LaButti K."/>
            <person name="Lipzen A."/>
            <person name="Riley R."/>
            <person name="Grigoriev I.V."/>
            <person name="Nagy L.G."/>
        </authorList>
    </citation>
    <scope>NUCLEOTIDE SEQUENCE [LARGE SCALE GENOMIC DNA]</scope>
    <source>
        <strain evidence="2 3">NL-1724</strain>
    </source>
</reference>
<feature type="compositionally biased region" description="Acidic residues" evidence="1">
    <location>
        <begin position="700"/>
        <end position="729"/>
    </location>
</feature>
<feature type="compositionally biased region" description="Acidic residues" evidence="1">
    <location>
        <begin position="661"/>
        <end position="672"/>
    </location>
</feature>
<feature type="compositionally biased region" description="Basic and acidic residues" evidence="1">
    <location>
        <begin position="638"/>
        <end position="650"/>
    </location>
</feature>
<feature type="region of interest" description="Disordered" evidence="1">
    <location>
        <begin position="410"/>
        <end position="496"/>
    </location>
</feature>
<dbReference type="STRING" id="97359.A0A550C3N4"/>
<feature type="compositionally biased region" description="Low complexity" evidence="1">
    <location>
        <begin position="93"/>
        <end position="118"/>
    </location>
</feature>
<feature type="compositionally biased region" description="Polar residues" evidence="1">
    <location>
        <begin position="126"/>
        <end position="135"/>
    </location>
</feature>
<feature type="compositionally biased region" description="Basic and acidic residues" evidence="1">
    <location>
        <begin position="223"/>
        <end position="236"/>
    </location>
</feature>
<dbReference type="OrthoDB" id="2507795at2759"/>
<feature type="compositionally biased region" description="Low complexity" evidence="1">
    <location>
        <begin position="853"/>
        <end position="877"/>
    </location>
</feature>
<dbReference type="Proteomes" id="UP000320762">
    <property type="component" value="Unassembled WGS sequence"/>
</dbReference>
<feature type="compositionally biased region" description="Basic and acidic residues" evidence="1">
    <location>
        <begin position="815"/>
        <end position="842"/>
    </location>
</feature>
<organism evidence="2 3">
    <name type="scientific">Schizophyllum amplum</name>
    <dbReference type="NCBI Taxonomy" id="97359"/>
    <lineage>
        <taxon>Eukaryota</taxon>
        <taxon>Fungi</taxon>
        <taxon>Dikarya</taxon>
        <taxon>Basidiomycota</taxon>
        <taxon>Agaricomycotina</taxon>
        <taxon>Agaricomycetes</taxon>
        <taxon>Agaricomycetidae</taxon>
        <taxon>Agaricales</taxon>
        <taxon>Schizophyllaceae</taxon>
        <taxon>Schizophyllum</taxon>
    </lineage>
</organism>
<gene>
    <name evidence="2" type="ORF">BD626DRAFT_508140</name>
</gene>
<feature type="compositionally biased region" description="Acidic residues" evidence="1">
    <location>
        <begin position="67"/>
        <end position="77"/>
    </location>
</feature>
<evidence type="ECO:0000313" key="2">
    <source>
        <dbReference type="EMBL" id="TRM59380.1"/>
    </source>
</evidence>
<dbReference type="AlphaFoldDB" id="A0A550C3N4"/>
<accession>A0A550C3N4</accession>
<dbReference type="EMBL" id="VDMD01000028">
    <property type="protein sequence ID" value="TRM59380.1"/>
    <property type="molecule type" value="Genomic_DNA"/>
</dbReference>